<dbReference type="EMBL" id="CP007448">
    <property type="protein sequence ID" value="ATX62847.1"/>
    <property type="molecule type" value="Genomic_DNA"/>
</dbReference>
<evidence type="ECO:0000313" key="10">
    <source>
        <dbReference type="EMBL" id="ATX62885.1"/>
    </source>
</evidence>
<dbReference type="PROSITE" id="PS50994">
    <property type="entry name" value="INTEGRASE"/>
    <property type="match status" value="1"/>
</dbReference>
<evidence type="ECO:0000313" key="13">
    <source>
        <dbReference type="EMBL" id="ATX63050.1"/>
    </source>
</evidence>
<evidence type="ECO:0000313" key="11">
    <source>
        <dbReference type="EMBL" id="ATX62890.1"/>
    </source>
</evidence>
<evidence type="ECO:0000256" key="3">
    <source>
        <dbReference type="SAM" id="MobiDB-lite"/>
    </source>
</evidence>
<dbReference type="KEGG" id="yel:LC20_07995"/>
<organism evidence="9 14">
    <name type="scientific">Yersinia enterocolitica LC20</name>
    <dbReference type="NCBI Taxonomy" id="1443113"/>
    <lineage>
        <taxon>Bacteria</taxon>
        <taxon>Pseudomonadati</taxon>
        <taxon>Pseudomonadota</taxon>
        <taxon>Gammaproteobacteria</taxon>
        <taxon>Enterobacterales</taxon>
        <taxon>Yersiniaceae</taxon>
        <taxon>Yersinia</taxon>
    </lineage>
</organism>
<proteinExistence type="inferred from homology"/>
<keyword evidence="2" id="KW-0175">Coiled coil</keyword>
<dbReference type="EMBL" id="CP007448">
    <property type="protein sequence ID" value="ATX62885.1"/>
    <property type="molecule type" value="Genomic_DNA"/>
</dbReference>
<dbReference type="Pfam" id="PF01527">
    <property type="entry name" value="HTH_Tnp_1"/>
    <property type="match status" value="2"/>
</dbReference>
<dbReference type="Proteomes" id="UP000230961">
    <property type="component" value="Chromosome"/>
</dbReference>
<evidence type="ECO:0000259" key="4">
    <source>
        <dbReference type="PROSITE" id="PS50994"/>
    </source>
</evidence>
<gene>
    <name evidence="5" type="ORF">LC20_06335</name>
    <name evidence="6" type="ORF">LC20_06575</name>
    <name evidence="7" type="ORF">LC20_06825</name>
    <name evidence="8" type="ORF">LC20_07400</name>
    <name evidence="9" type="ORF">LC20_07710</name>
    <name evidence="10" type="ORF">LC20_07970</name>
    <name evidence="11" type="ORF">LC20_07995</name>
    <name evidence="12" type="ORF">LC20_09120</name>
    <name evidence="13" type="ORF">LC20_09350</name>
</gene>
<protein>
    <submittedName>
        <fullName evidence="9">IS3 family transposase</fullName>
    </submittedName>
</protein>
<dbReference type="SUPFAM" id="SSF53098">
    <property type="entry name" value="Ribonuclease H-like"/>
    <property type="match status" value="1"/>
</dbReference>
<dbReference type="NCBIfam" id="NF033516">
    <property type="entry name" value="transpos_IS3"/>
    <property type="match status" value="1"/>
</dbReference>
<dbReference type="GO" id="GO:0006313">
    <property type="term" value="P:DNA transposition"/>
    <property type="evidence" value="ECO:0007669"/>
    <property type="project" value="InterPro"/>
</dbReference>
<geneLocation type="plasmid" evidence="14">
    <name>Plasmid2_50k</name>
</geneLocation>
<dbReference type="EMBL" id="CP007448">
    <property type="protein sequence ID" value="ATX62998.1"/>
    <property type="molecule type" value="Genomic_DNA"/>
</dbReference>
<dbReference type="KEGG" id="yel:LC20_06575"/>
<dbReference type="EMBL" id="CP007448">
    <property type="protein sequence ID" value="ATX62742.1"/>
    <property type="molecule type" value="Genomic_DNA"/>
</dbReference>
<evidence type="ECO:0000313" key="6">
    <source>
        <dbReference type="EMBL" id="ATX62708.1"/>
    </source>
</evidence>
<evidence type="ECO:0000313" key="14">
    <source>
        <dbReference type="Proteomes" id="UP000230961"/>
    </source>
</evidence>
<dbReference type="PANTHER" id="PTHR46889:SF4">
    <property type="entry name" value="TRANSPOSASE INSO FOR INSERTION SEQUENCE ELEMENT IS911B-RELATED"/>
    <property type="match status" value="1"/>
</dbReference>
<dbReference type="InterPro" id="IPR009057">
    <property type="entry name" value="Homeodomain-like_sf"/>
</dbReference>
<dbReference type="GO" id="GO:0015074">
    <property type="term" value="P:DNA integration"/>
    <property type="evidence" value="ECO:0007669"/>
    <property type="project" value="InterPro"/>
</dbReference>
<feature type="coiled-coil region" evidence="2">
    <location>
        <begin position="112"/>
        <end position="142"/>
    </location>
</feature>
<keyword evidence="13" id="KW-0614">Plasmid</keyword>
<evidence type="ECO:0000256" key="1">
    <source>
        <dbReference type="ARBA" id="ARBA00009964"/>
    </source>
</evidence>
<dbReference type="EMBL" id="CP007448">
    <property type="protein sequence ID" value="ATX62708.1"/>
    <property type="molecule type" value="Genomic_DNA"/>
</dbReference>
<dbReference type="KEGG" id="yel:LC20_07970"/>
<dbReference type="Proteomes" id="UP000230961">
    <property type="component" value="Plasmid p2_50K"/>
</dbReference>
<comment type="similarity">
    <text evidence="1">Belongs to the transposase 8 family.</text>
</comment>
<dbReference type="EMBL" id="CP007448">
    <property type="protein sequence ID" value="ATX62890.1"/>
    <property type="molecule type" value="Genomic_DNA"/>
</dbReference>
<evidence type="ECO:0000313" key="8">
    <source>
        <dbReference type="EMBL" id="ATX62811.1"/>
    </source>
</evidence>
<dbReference type="KEGG" id="yel:LC20_09350"/>
<dbReference type="KEGG" id="yel:LC20_07710"/>
<dbReference type="GO" id="GO:0003677">
    <property type="term" value="F:DNA binding"/>
    <property type="evidence" value="ECO:0007669"/>
    <property type="project" value="InterPro"/>
</dbReference>
<evidence type="ECO:0000313" key="5">
    <source>
        <dbReference type="EMBL" id="ATX62673.1"/>
    </source>
</evidence>
<dbReference type="SUPFAM" id="SSF46689">
    <property type="entry name" value="Homeodomain-like"/>
    <property type="match status" value="2"/>
</dbReference>
<dbReference type="EMBL" id="CP007450">
    <property type="protein sequence ID" value="ATX63050.1"/>
    <property type="molecule type" value="Genomic_DNA"/>
</dbReference>
<evidence type="ECO:0000256" key="2">
    <source>
        <dbReference type="SAM" id="Coils"/>
    </source>
</evidence>
<feature type="domain" description="Integrase catalytic" evidence="4">
    <location>
        <begin position="292"/>
        <end position="458"/>
    </location>
</feature>
<geneLocation type="plasmid" evidence="13">
    <name>p2_50K</name>
</geneLocation>
<evidence type="ECO:0000313" key="9">
    <source>
        <dbReference type="EMBL" id="ATX62847.1"/>
    </source>
</evidence>
<name>A0A7U5PGP8_YEREN</name>
<dbReference type="Gene3D" id="3.30.420.10">
    <property type="entry name" value="Ribonuclease H-like superfamily/Ribonuclease H"/>
    <property type="match status" value="1"/>
</dbReference>
<dbReference type="KEGG" id="yel:LC20_09120"/>
<dbReference type="PANTHER" id="PTHR46889">
    <property type="entry name" value="TRANSPOSASE INSF FOR INSERTION SEQUENCE IS3B-RELATED"/>
    <property type="match status" value="1"/>
</dbReference>
<dbReference type="GO" id="GO:0004803">
    <property type="term" value="F:transposase activity"/>
    <property type="evidence" value="ECO:0007669"/>
    <property type="project" value="InterPro"/>
</dbReference>
<evidence type="ECO:0000313" key="7">
    <source>
        <dbReference type="EMBL" id="ATX62742.1"/>
    </source>
</evidence>
<accession>A0A7U5PGP8</accession>
<dbReference type="InterPro" id="IPR050900">
    <property type="entry name" value="Transposase_IS3/IS150/IS904"/>
</dbReference>
<dbReference type="InterPro" id="IPR012337">
    <property type="entry name" value="RNaseH-like_sf"/>
</dbReference>
<dbReference type="EMBL" id="CP007448">
    <property type="protein sequence ID" value="ATX62811.1"/>
    <property type="molecule type" value="Genomic_DNA"/>
</dbReference>
<feature type="region of interest" description="Disordered" evidence="3">
    <location>
        <begin position="473"/>
        <end position="504"/>
    </location>
</feature>
<dbReference type="Pfam" id="PF00665">
    <property type="entry name" value="rve"/>
    <property type="match status" value="1"/>
</dbReference>
<sequence>MKRISPERKASILAKLLPPYNMTVAAVAQMEGISEATLYNWRNQARAEGKPVPGAEKTTDQWSAEARFAAIVETATLSEAEVAEYCRKKGLYPEQLVQWRQGFLQTENPADKAALKQSLKENKQLKKELVRKEKALAEAAAILVLRKKLRDLLRGNGRGRLTPADERQQFIIWINEAVASGARLAVACREVSLSLRTWRRWQKIPRDGRAEAIRPVPFNRLSPEEERRIREVCHQPQYASLPPSQIVPQLADKGIYLASESTFYRVLRRHGEVHRRGRQARQQKAAAPTTYTATGPCQVWSWDITWLPSVVRGRWYYLYMITDLYSRKITGYEVHETESGEQAAALMQRSVIREGCWRQPLVLHADNGAAMKSQTLQMKLHELNITASHSRPRVSNDNAYAESLFRTLKYVPQWPSQGFKTLDEARGWVEKFTRWYNEKHRHSGIRYVTPAERHRGEDVSLLKQRDELYRQAQKNHPERWSGRTRNWQPEGAVTLNPEREKQAA</sequence>
<evidence type="ECO:0000313" key="12">
    <source>
        <dbReference type="EMBL" id="ATX62998.1"/>
    </source>
</evidence>
<dbReference type="EMBL" id="CP007448">
    <property type="protein sequence ID" value="ATX62673.1"/>
    <property type="molecule type" value="Genomic_DNA"/>
</dbReference>
<dbReference type="KEGG" id="yel:LC20_06825"/>
<dbReference type="InterPro" id="IPR036397">
    <property type="entry name" value="RNaseH_sf"/>
</dbReference>
<dbReference type="InterPro" id="IPR048020">
    <property type="entry name" value="Transpos_IS3"/>
</dbReference>
<dbReference type="AlphaFoldDB" id="A0A7U5PGP8"/>
<dbReference type="InterPro" id="IPR001584">
    <property type="entry name" value="Integrase_cat-core"/>
</dbReference>
<dbReference type="InterPro" id="IPR002514">
    <property type="entry name" value="Transposase_8"/>
</dbReference>
<reference evidence="9 14" key="1">
    <citation type="submission" date="2017-11" db="EMBL/GenBank/DDBJ databases">
        <title>The complete genome sequence and comparative genome analysis of Yersinia enterocolitica strain LC20.</title>
        <authorList>
            <person name="Shi G."/>
            <person name="Su M."/>
            <person name="Liang J."/>
            <person name="Gu W."/>
            <person name="Xiao Y."/>
            <person name="Zhang Z."/>
            <person name="Qiu H."/>
            <person name="Duan R."/>
            <person name="Zhang Z."/>
            <person name="Li Y."/>
            <person name="Zhang X."/>
            <person name="Ling Y."/>
            <person name="Song L."/>
            <person name="Chen M."/>
            <person name="Zhao Y."/>
            <person name="Wu J."/>
            <person name="Jing H."/>
            <person name="Xiao J."/>
            <person name="Wang X."/>
        </authorList>
    </citation>
    <scope>NUCLEOTIDE SEQUENCE [LARGE SCALE GENOMIC DNA]</scope>
    <source>
        <strain evidence="9 14">LC20</strain>
        <plasmid evidence="13">p2_50K</plasmid>
        <plasmid evidence="14">Plasmid2_50k</plasmid>
    </source>
</reference>
<dbReference type="KEGG" id="yel:LC20_07400"/>
<dbReference type="KEGG" id="yel:LC20_06335"/>